<evidence type="ECO:0000313" key="2">
    <source>
        <dbReference type="Proteomes" id="UP000260649"/>
    </source>
</evidence>
<dbReference type="Proteomes" id="UP000260649">
    <property type="component" value="Unassembled WGS sequence"/>
</dbReference>
<reference evidence="1 2" key="1">
    <citation type="submission" date="2018-07" db="EMBL/GenBank/DDBJ databases">
        <title>GABA Modulating Bacteria of the Human Gut Microbiota.</title>
        <authorList>
            <person name="Strandwitz P."/>
            <person name="Kim K.H."/>
            <person name="Terekhova D."/>
            <person name="Liu J.K."/>
            <person name="Sharma A."/>
            <person name="Levering J."/>
            <person name="Mcdonald D."/>
            <person name="Dietrich D."/>
            <person name="Ramadhar T.R."/>
            <person name="Lekbua A."/>
            <person name="Mroue N."/>
            <person name="Liston C."/>
            <person name="Stewart E.J."/>
            <person name="Dubin M.J."/>
            <person name="Zengler K."/>
            <person name="Knight R."/>
            <person name="Gilbert J.A."/>
            <person name="Clardy J."/>
            <person name="Lewis K."/>
        </authorList>
    </citation>
    <scope>NUCLEOTIDE SEQUENCE [LARGE SCALE GENOMIC DNA]</scope>
    <source>
        <strain evidence="1 2">KLE1738</strain>
    </source>
</reference>
<dbReference type="EMBL" id="QQRQ01000044">
    <property type="protein sequence ID" value="RFT05592.1"/>
    <property type="molecule type" value="Genomic_DNA"/>
</dbReference>
<dbReference type="AlphaFoldDB" id="A0A3E2B0Q2"/>
<evidence type="ECO:0000313" key="1">
    <source>
        <dbReference type="EMBL" id="RFT05592.1"/>
    </source>
</evidence>
<comment type="caution">
    <text evidence="1">The sequence shown here is derived from an EMBL/GenBank/DDBJ whole genome shotgun (WGS) entry which is preliminary data.</text>
</comment>
<organism evidence="1 2">
    <name type="scientific">Evtepia gabavorous</name>
    <dbReference type="NCBI Taxonomy" id="2211183"/>
    <lineage>
        <taxon>Bacteria</taxon>
        <taxon>Bacillati</taxon>
        <taxon>Bacillota</taxon>
        <taxon>Clostridia</taxon>
        <taxon>Eubacteriales</taxon>
        <taxon>Evtepia</taxon>
    </lineage>
</organism>
<keyword evidence="2" id="KW-1185">Reference proteome</keyword>
<proteinExistence type="predicted"/>
<name>A0A3E2B0Q2_9FIRM</name>
<protein>
    <submittedName>
        <fullName evidence="1">Uncharacterized protein</fullName>
    </submittedName>
</protein>
<sequence>MAQERSTALFCGDKPQQRMGVFHENRRGTMRAFFFTLFMAGLCLWMPLTASAAAPAATEIISIEEYEAAIQREAAQYGIRCYVIRYDPAVQITREQLAFTLEEMRMAGGFTVQEARPGQSWVTIRAGRDLIAHSIRYAAFLSRHPSTVMRPVPSLPAGSVSQ</sequence>
<gene>
    <name evidence="1" type="ORF">DV520_11815</name>
</gene>
<accession>A0A3E2B0Q2</accession>